<feature type="region of interest" description="Disordered" evidence="5">
    <location>
        <begin position="191"/>
        <end position="260"/>
    </location>
</feature>
<accession>A0A6M2DFJ9</accession>
<keyword evidence="3" id="KW-0539">Nucleus</keyword>
<dbReference type="CDD" id="cd12307">
    <property type="entry name" value="RRM_NIFK_like"/>
    <property type="match status" value="1"/>
</dbReference>
<sequence>MKITKKKNMATNKARISKAIRKKNKTLKKKSEKSSDDEGQNYIAIQKSSGIVYFGRIPHGFYETEMRKYFSQFGKVKRTRVARSEKTGNSKGYGYVEFDNFEVAKIVAETMNNYLMGNRLLKAVLVPSNKNYFAGSNWSKKKYPGLERRKQERQNKNRRVKPSKDATLQQRKIDRLNKIKERLEQNGFEWDLDIPSTNNSPSKVVEVTSGNSSNSSALQSESSSEEMSEENASSLEDTTEPECDESSEEDNEENQKKLRQDFTKLLKRKVASGVTKRRPNVKPKLKPNVAFTKAAKEMVKAKGPELKKLGQFVKKHK</sequence>
<dbReference type="EMBL" id="GIIL01000674">
    <property type="protein sequence ID" value="NOV44400.1"/>
    <property type="molecule type" value="Transcribed_RNA"/>
</dbReference>
<dbReference type="Pfam" id="PF00076">
    <property type="entry name" value="RRM_1"/>
    <property type="match status" value="1"/>
</dbReference>
<evidence type="ECO:0000313" key="7">
    <source>
        <dbReference type="EMBL" id="NOV44400.1"/>
    </source>
</evidence>
<name>A0A6M2DFJ9_XENCH</name>
<feature type="domain" description="RRM" evidence="6">
    <location>
        <begin position="50"/>
        <end position="128"/>
    </location>
</feature>
<feature type="region of interest" description="Disordered" evidence="5">
    <location>
        <begin position="1"/>
        <end position="39"/>
    </location>
</feature>
<dbReference type="AlphaFoldDB" id="A0A6M2DFJ9"/>
<keyword evidence="2 4" id="KW-0694">RNA-binding</keyword>
<evidence type="ECO:0000256" key="4">
    <source>
        <dbReference type="PROSITE-ProRule" id="PRU00176"/>
    </source>
</evidence>
<organism evidence="7">
    <name type="scientific">Xenopsylla cheopis</name>
    <name type="common">Oriental rat flea</name>
    <name type="synonym">Pulex cheopis</name>
    <dbReference type="NCBI Taxonomy" id="163159"/>
    <lineage>
        <taxon>Eukaryota</taxon>
        <taxon>Metazoa</taxon>
        <taxon>Ecdysozoa</taxon>
        <taxon>Arthropoda</taxon>
        <taxon>Hexapoda</taxon>
        <taxon>Insecta</taxon>
        <taxon>Pterygota</taxon>
        <taxon>Neoptera</taxon>
        <taxon>Endopterygota</taxon>
        <taxon>Siphonaptera</taxon>
        <taxon>Pulicidae</taxon>
        <taxon>Xenopsyllinae</taxon>
        <taxon>Xenopsylla</taxon>
    </lineage>
</organism>
<feature type="compositionally biased region" description="Acidic residues" evidence="5">
    <location>
        <begin position="237"/>
        <end position="252"/>
    </location>
</feature>
<protein>
    <submittedName>
        <fullName evidence="7">Putative mki67 fha domain-interacting nucleolar phosphoprotein-like neodiprion lecontei</fullName>
    </submittedName>
</protein>
<feature type="region of interest" description="Disordered" evidence="5">
    <location>
        <begin position="143"/>
        <end position="173"/>
    </location>
</feature>
<proteinExistence type="predicted"/>
<dbReference type="SUPFAM" id="SSF54928">
    <property type="entry name" value="RNA-binding domain, RBD"/>
    <property type="match status" value="1"/>
</dbReference>
<dbReference type="InterPro" id="IPR000504">
    <property type="entry name" value="RRM_dom"/>
</dbReference>
<evidence type="ECO:0000259" key="6">
    <source>
        <dbReference type="PROSITE" id="PS50102"/>
    </source>
</evidence>
<dbReference type="InterPro" id="IPR012677">
    <property type="entry name" value="Nucleotide-bd_a/b_plait_sf"/>
</dbReference>
<dbReference type="PROSITE" id="PS50102">
    <property type="entry name" value="RRM"/>
    <property type="match status" value="1"/>
</dbReference>
<evidence type="ECO:0000256" key="3">
    <source>
        <dbReference type="ARBA" id="ARBA00023242"/>
    </source>
</evidence>
<dbReference type="Gene3D" id="3.30.70.330">
    <property type="match status" value="1"/>
</dbReference>
<evidence type="ECO:0000256" key="1">
    <source>
        <dbReference type="ARBA" id="ARBA00004604"/>
    </source>
</evidence>
<evidence type="ECO:0000256" key="2">
    <source>
        <dbReference type="ARBA" id="ARBA00022884"/>
    </source>
</evidence>
<feature type="compositionally biased region" description="Low complexity" evidence="5">
    <location>
        <begin position="209"/>
        <end position="222"/>
    </location>
</feature>
<feature type="compositionally biased region" description="Basic and acidic residues" evidence="5">
    <location>
        <begin position="144"/>
        <end position="155"/>
    </location>
</feature>
<reference evidence="7" key="1">
    <citation type="submission" date="2020-03" db="EMBL/GenBank/DDBJ databases">
        <title>Transcriptomic Profiling of the Digestive Tract of the Rat Flea, Xenopsylla cheopis, Following Blood Feeding and Infection with Yersinia pestis.</title>
        <authorList>
            <person name="Bland D.M."/>
            <person name="Martens C.A."/>
            <person name="Virtaneva K."/>
            <person name="Kanakabandi K."/>
            <person name="Long D."/>
            <person name="Rosenke R."/>
            <person name="Saturday G.A."/>
            <person name="Hoyt F.H."/>
            <person name="Bruno D.P."/>
            <person name="Ribeiro J.M.C."/>
            <person name="Hinnebusch J."/>
        </authorList>
    </citation>
    <scope>NUCLEOTIDE SEQUENCE</scope>
</reference>
<dbReference type="GO" id="GO:0005730">
    <property type="term" value="C:nucleolus"/>
    <property type="evidence" value="ECO:0007669"/>
    <property type="project" value="UniProtKB-SubCell"/>
</dbReference>
<dbReference type="PANTHER" id="PTHR46754">
    <property type="entry name" value="MKI67 FHA DOMAIN-INTERACTING NUCLEOLAR PHOSPHOPROTEIN"/>
    <property type="match status" value="1"/>
</dbReference>
<dbReference type="GO" id="GO:0003723">
    <property type="term" value="F:RNA binding"/>
    <property type="evidence" value="ECO:0007669"/>
    <property type="project" value="UniProtKB-UniRule"/>
</dbReference>
<evidence type="ECO:0000256" key="5">
    <source>
        <dbReference type="SAM" id="MobiDB-lite"/>
    </source>
</evidence>
<comment type="subcellular location">
    <subcellularLocation>
        <location evidence="1">Nucleus</location>
        <location evidence="1">Nucleolus</location>
    </subcellularLocation>
</comment>
<dbReference type="SMART" id="SM00360">
    <property type="entry name" value="RRM"/>
    <property type="match status" value="1"/>
</dbReference>
<dbReference type="InterPro" id="IPR035979">
    <property type="entry name" value="RBD_domain_sf"/>
</dbReference>
<feature type="compositionally biased region" description="Basic residues" evidence="5">
    <location>
        <begin position="15"/>
        <end position="31"/>
    </location>
</feature>